<evidence type="ECO:0000313" key="3">
    <source>
        <dbReference type="Proteomes" id="UP000485058"/>
    </source>
</evidence>
<dbReference type="InterPro" id="IPR049072">
    <property type="entry name" value="MPH2_C"/>
</dbReference>
<gene>
    <name evidence="2" type="ORF">HaLaN_05388</name>
</gene>
<evidence type="ECO:0000313" key="2">
    <source>
        <dbReference type="EMBL" id="GFH10128.1"/>
    </source>
</evidence>
<accession>A0A699YQT9</accession>
<reference evidence="2 3" key="1">
    <citation type="submission" date="2020-02" db="EMBL/GenBank/DDBJ databases">
        <title>Draft genome sequence of Haematococcus lacustris strain NIES-144.</title>
        <authorList>
            <person name="Morimoto D."/>
            <person name="Nakagawa S."/>
            <person name="Yoshida T."/>
            <person name="Sawayama S."/>
        </authorList>
    </citation>
    <scope>NUCLEOTIDE SEQUENCE [LARGE SCALE GENOMIC DNA]</scope>
    <source>
        <strain evidence="2 3">NIES-144</strain>
    </source>
</reference>
<dbReference type="Pfam" id="PF20675">
    <property type="entry name" value="MPH2"/>
    <property type="match status" value="1"/>
</dbReference>
<comment type="caution">
    <text evidence="2">The sequence shown here is derived from an EMBL/GenBank/DDBJ whole genome shotgun (WGS) entry which is preliminary data.</text>
</comment>
<sequence>MQPPPPQSWVTDFATAAEKVSASPSAEALVSKLTALKTATDSGDVSASKRSYIELVGELQAWAASSSLTNSLKGL</sequence>
<feature type="domain" description="Maintenance of Photosystem II under High light 2 C-terminal" evidence="1">
    <location>
        <begin position="7"/>
        <end position="75"/>
    </location>
</feature>
<name>A0A699YQT9_HAELA</name>
<dbReference type="EMBL" id="BLLF01000289">
    <property type="protein sequence ID" value="GFH10128.1"/>
    <property type="molecule type" value="Genomic_DNA"/>
</dbReference>
<proteinExistence type="predicted"/>
<evidence type="ECO:0000259" key="1">
    <source>
        <dbReference type="Pfam" id="PF20675"/>
    </source>
</evidence>
<protein>
    <submittedName>
        <fullName evidence="2">Thylakoid lumenal protein</fullName>
    </submittedName>
</protein>
<keyword evidence="3" id="KW-1185">Reference proteome</keyword>
<dbReference type="AlphaFoldDB" id="A0A699YQT9"/>
<organism evidence="2 3">
    <name type="scientific">Haematococcus lacustris</name>
    <name type="common">Green alga</name>
    <name type="synonym">Haematococcus pluvialis</name>
    <dbReference type="NCBI Taxonomy" id="44745"/>
    <lineage>
        <taxon>Eukaryota</taxon>
        <taxon>Viridiplantae</taxon>
        <taxon>Chlorophyta</taxon>
        <taxon>core chlorophytes</taxon>
        <taxon>Chlorophyceae</taxon>
        <taxon>CS clade</taxon>
        <taxon>Chlamydomonadales</taxon>
        <taxon>Haematococcaceae</taxon>
        <taxon>Haematococcus</taxon>
    </lineage>
</organism>
<dbReference type="Proteomes" id="UP000485058">
    <property type="component" value="Unassembled WGS sequence"/>
</dbReference>